<feature type="transmembrane region" description="Helical" evidence="1">
    <location>
        <begin position="78"/>
        <end position="97"/>
    </location>
</feature>
<evidence type="ECO:0000256" key="1">
    <source>
        <dbReference type="SAM" id="Phobius"/>
    </source>
</evidence>
<organism evidence="2 3">
    <name type="scientific">Candidatus Limivivens merdigallinarum</name>
    <dbReference type="NCBI Taxonomy" id="2840859"/>
    <lineage>
        <taxon>Bacteria</taxon>
        <taxon>Bacillati</taxon>
        <taxon>Bacillota</taxon>
        <taxon>Clostridia</taxon>
        <taxon>Lachnospirales</taxon>
        <taxon>Lachnospiraceae</taxon>
        <taxon>Lachnospiraceae incertae sedis</taxon>
        <taxon>Candidatus Limivivens</taxon>
    </lineage>
</organism>
<reference evidence="2" key="2">
    <citation type="journal article" date="2021" name="PeerJ">
        <title>Extensive microbial diversity within the chicken gut microbiome revealed by metagenomics and culture.</title>
        <authorList>
            <person name="Gilroy R."/>
            <person name="Ravi A."/>
            <person name="Getino M."/>
            <person name="Pursley I."/>
            <person name="Horton D.L."/>
            <person name="Alikhan N.F."/>
            <person name="Baker D."/>
            <person name="Gharbi K."/>
            <person name="Hall N."/>
            <person name="Watson M."/>
            <person name="Adriaenssens E.M."/>
            <person name="Foster-Nyarko E."/>
            <person name="Jarju S."/>
            <person name="Secka A."/>
            <person name="Antonio M."/>
            <person name="Oren A."/>
            <person name="Chaudhuri R.R."/>
            <person name="La Ragione R."/>
            <person name="Hildebrand F."/>
            <person name="Pallen M.J."/>
        </authorList>
    </citation>
    <scope>NUCLEOTIDE SEQUENCE</scope>
    <source>
        <strain evidence="2">ChiSjej3B21-11622</strain>
    </source>
</reference>
<keyword evidence="1" id="KW-0812">Transmembrane</keyword>
<feature type="transmembrane region" description="Helical" evidence="1">
    <location>
        <begin position="109"/>
        <end position="127"/>
    </location>
</feature>
<dbReference type="Pfam" id="PF06496">
    <property type="entry name" value="DUF1097"/>
    <property type="match status" value="1"/>
</dbReference>
<keyword evidence="1" id="KW-1133">Transmembrane helix</keyword>
<feature type="transmembrane region" description="Helical" evidence="1">
    <location>
        <begin position="133"/>
        <end position="155"/>
    </location>
</feature>
<reference evidence="2" key="1">
    <citation type="submission" date="2020-10" db="EMBL/GenBank/DDBJ databases">
        <authorList>
            <person name="Gilroy R."/>
        </authorList>
    </citation>
    <scope>NUCLEOTIDE SEQUENCE</scope>
    <source>
        <strain evidence="2">ChiSjej3B21-11622</strain>
    </source>
</reference>
<dbReference type="Proteomes" id="UP000886886">
    <property type="component" value="Unassembled WGS sequence"/>
</dbReference>
<dbReference type="PROSITE" id="PS51257">
    <property type="entry name" value="PROKAR_LIPOPROTEIN"/>
    <property type="match status" value="1"/>
</dbReference>
<dbReference type="InterPro" id="IPR009476">
    <property type="entry name" value="DUF1097"/>
</dbReference>
<dbReference type="AlphaFoldDB" id="A0A9D0ZT99"/>
<protein>
    <submittedName>
        <fullName evidence="2">DUF1097 domain-containing protein</fullName>
    </submittedName>
</protein>
<proteinExistence type="predicted"/>
<keyword evidence="1" id="KW-0472">Membrane</keyword>
<name>A0A9D0ZT99_9FIRM</name>
<comment type="caution">
    <text evidence="2">The sequence shown here is derived from an EMBL/GenBank/DDBJ whole genome shotgun (WGS) entry which is preliminary data.</text>
</comment>
<accession>A0A9D0ZT99</accession>
<evidence type="ECO:0000313" key="3">
    <source>
        <dbReference type="Proteomes" id="UP000886886"/>
    </source>
</evidence>
<dbReference type="EMBL" id="DVFT01000044">
    <property type="protein sequence ID" value="HIQ95552.1"/>
    <property type="molecule type" value="Genomic_DNA"/>
</dbReference>
<feature type="transmembrane region" description="Helical" evidence="1">
    <location>
        <begin position="12"/>
        <end position="39"/>
    </location>
</feature>
<sequence length="164" mass="17813">MKLERLDFSVAILAALSCILMAADIPVWALFVGWAWYFALGADPSLIKKGIAPLLAGSVLAFAAFLLIDLFTMLGLPWLLPTILSVLITVFVLMLTLKVPALNYSLISFNAYSCVFVGFSTGTYYAVSGMPSYLNAFIWITGANFLGLIFGWLSIRLGTKAQKA</sequence>
<gene>
    <name evidence="2" type="ORF">IAB26_03220</name>
</gene>
<feature type="transmembrane region" description="Helical" evidence="1">
    <location>
        <begin position="51"/>
        <end position="72"/>
    </location>
</feature>
<evidence type="ECO:0000313" key="2">
    <source>
        <dbReference type="EMBL" id="HIQ95552.1"/>
    </source>
</evidence>